<dbReference type="AlphaFoldDB" id="A0A7C2K4J8"/>
<feature type="transmembrane region" description="Helical" evidence="14">
    <location>
        <begin position="133"/>
        <end position="150"/>
    </location>
</feature>
<evidence type="ECO:0000256" key="12">
    <source>
        <dbReference type="ARBA" id="ARBA00032932"/>
    </source>
</evidence>
<proteinExistence type="inferred from homology"/>
<gene>
    <name evidence="14" type="primary">uppP</name>
    <name evidence="15" type="ORF">ENQ77_07030</name>
    <name evidence="16" type="ORF">ENU66_08655</name>
</gene>
<evidence type="ECO:0000256" key="14">
    <source>
        <dbReference type="HAMAP-Rule" id="MF_01006"/>
    </source>
</evidence>
<dbReference type="GO" id="GO:0050380">
    <property type="term" value="F:undecaprenyl-diphosphatase activity"/>
    <property type="evidence" value="ECO:0007669"/>
    <property type="project" value="UniProtKB-UniRule"/>
</dbReference>
<evidence type="ECO:0000256" key="11">
    <source>
        <dbReference type="ARBA" id="ARBA00032707"/>
    </source>
</evidence>
<evidence type="ECO:0000256" key="8">
    <source>
        <dbReference type="ARBA" id="ARBA00022989"/>
    </source>
</evidence>
<evidence type="ECO:0000256" key="2">
    <source>
        <dbReference type="ARBA" id="ARBA00010621"/>
    </source>
</evidence>
<evidence type="ECO:0000256" key="5">
    <source>
        <dbReference type="ARBA" id="ARBA00022475"/>
    </source>
</evidence>
<evidence type="ECO:0000256" key="7">
    <source>
        <dbReference type="ARBA" id="ARBA00022801"/>
    </source>
</evidence>
<keyword evidence="7 14" id="KW-0378">Hydrolase</keyword>
<keyword evidence="14" id="KW-0573">Peptidoglycan synthesis</keyword>
<dbReference type="EMBL" id="DSOL01000199">
    <property type="protein sequence ID" value="HEN28381.1"/>
    <property type="molecule type" value="Genomic_DNA"/>
</dbReference>
<keyword evidence="9 14" id="KW-0472">Membrane</keyword>
<reference evidence="15" key="1">
    <citation type="journal article" date="2020" name="mSystems">
        <title>Genome- and Community-Level Interaction Insights into Carbon Utilization and Element Cycling Functions of Hydrothermarchaeota in Hydrothermal Sediment.</title>
        <authorList>
            <person name="Zhou Z."/>
            <person name="Liu Y."/>
            <person name="Xu W."/>
            <person name="Pan J."/>
            <person name="Luo Z.H."/>
            <person name="Li M."/>
        </authorList>
    </citation>
    <scope>NUCLEOTIDE SEQUENCE [LARGE SCALE GENOMIC DNA]</scope>
    <source>
        <strain evidence="15">SpSt-34</strain>
        <strain evidence="16">SpSt-69</strain>
    </source>
</reference>
<dbReference type="EC" id="3.6.1.27" evidence="3 14"/>
<comment type="similarity">
    <text evidence="2 14">Belongs to the UppP family.</text>
</comment>
<accession>A0A7C2K4J8</accession>
<evidence type="ECO:0000313" key="16">
    <source>
        <dbReference type="EMBL" id="HGL18382.1"/>
    </source>
</evidence>
<dbReference type="PANTHER" id="PTHR30622">
    <property type="entry name" value="UNDECAPRENYL-DIPHOSPHATASE"/>
    <property type="match status" value="1"/>
</dbReference>
<evidence type="ECO:0000256" key="13">
    <source>
        <dbReference type="ARBA" id="ARBA00047594"/>
    </source>
</evidence>
<evidence type="ECO:0000313" key="15">
    <source>
        <dbReference type="EMBL" id="HEN28381.1"/>
    </source>
</evidence>
<keyword evidence="10 14" id="KW-0046">Antibiotic resistance</keyword>
<dbReference type="GO" id="GO:0008360">
    <property type="term" value="P:regulation of cell shape"/>
    <property type="evidence" value="ECO:0007669"/>
    <property type="project" value="UniProtKB-KW"/>
</dbReference>
<evidence type="ECO:0000256" key="3">
    <source>
        <dbReference type="ARBA" id="ARBA00012374"/>
    </source>
</evidence>
<dbReference type="GO" id="GO:0046677">
    <property type="term" value="P:response to antibiotic"/>
    <property type="evidence" value="ECO:0007669"/>
    <property type="project" value="UniProtKB-UniRule"/>
</dbReference>
<keyword evidence="5 14" id="KW-1003">Cell membrane</keyword>
<dbReference type="Pfam" id="PF02673">
    <property type="entry name" value="BacA"/>
    <property type="match status" value="1"/>
</dbReference>
<comment type="subcellular location">
    <subcellularLocation>
        <location evidence="1 14">Cell membrane</location>
        <topology evidence="1 14">Multi-pass membrane protein</topology>
    </subcellularLocation>
</comment>
<feature type="transmembrane region" description="Helical" evidence="14">
    <location>
        <begin position="228"/>
        <end position="246"/>
    </location>
</feature>
<protein>
    <recommendedName>
        <fullName evidence="4 14">Undecaprenyl-diphosphatase</fullName>
        <ecNumber evidence="3 14">3.6.1.27</ecNumber>
    </recommendedName>
    <alternativeName>
        <fullName evidence="12 14">Bacitracin resistance protein</fullName>
    </alternativeName>
    <alternativeName>
        <fullName evidence="11 14">Undecaprenyl pyrophosphate phosphatase</fullName>
    </alternativeName>
</protein>
<comment type="function">
    <text evidence="14">Catalyzes the dephosphorylation of undecaprenyl diphosphate (UPP). Confers resistance to bacitracin.</text>
</comment>
<evidence type="ECO:0000256" key="6">
    <source>
        <dbReference type="ARBA" id="ARBA00022692"/>
    </source>
</evidence>
<feature type="transmembrane region" description="Helical" evidence="14">
    <location>
        <begin position="69"/>
        <end position="92"/>
    </location>
</feature>
<keyword evidence="14" id="KW-0961">Cell wall biogenesis/degradation</keyword>
<name>A0A7C2K4J8_UNCW3</name>
<feature type="transmembrane region" description="Helical" evidence="14">
    <location>
        <begin position="37"/>
        <end position="57"/>
    </location>
</feature>
<evidence type="ECO:0000256" key="1">
    <source>
        <dbReference type="ARBA" id="ARBA00004651"/>
    </source>
</evidence>
<keyword evidence="6 14" id="KW-0812">Transmembrane</keyword>
<keyword evidence="8 14" id="KW-1133">Transmembrane helix</keyword>
<organism evidence="15">
    <name type="scientific">candidate division WOR-3 bacterium</name>
    <dbReference type="NCBI Taxonomy" id="2052148"/>
    <lineage>
        <taxon>Bacteria</taxon>
        <taxon>Bacteria division WOR-3</taxon>
    </lineage>
</organism>
<dbReference type="HAMAP" id="MF_01006">
    <property type="entry name" value="Undec_diphosphatase"/>
    <property type="match status" value="1"/>
</dbReference>
<comment type="caution">
    <text evidence="15">The sequence shown here is derived from an EMBL/GenBank/DDBJ whole genome shotgun (WGS) entry which is preliminary data.</text>
</comment>
<feature type="transmembrane region" description="Helical" evidence="14">
    <location>
        <begin position="202"/>
        <end position="222"/>
    </location>
</feature>
<feature type="transmembrane region" description="Helical" evidence="14">
    <location>
        <begin position="104"/>
        <end position="121"/>
    </location>
</feature>
<dbReference type="InterPro" id="IPR003824">
    <property type="entry name" value="UppP"/>
</dbReference>
<feature type="transmembrane region" description="Helical" evidence="14">
    <location>
        <begin position="170"/>
        <end position="190"/>
    </location>
</feature>
<dbReference type="GO" id="GO:0005886">
    <property type="term" value="C:plasma membrane"/>
    <property type="evidence" value="ECO:0007669"/>
    <property type="project" value="UniProtKB-SubCell"/>
</dbReference>
<comment type="catalytic activity">
    <reaction evidence="13 14">
        <text>di-trans,octa-cis-undecaprenyl diphosphate + H2O = di-trans,octa-cis-undecaprenyl phosphate + phosphate + H(+)</text>
        <dbReference type="Rhea" id="RHEA:28094"/>
        <dbReference type="ChEBI" id="CHEBI:15377"/>
        <dbReference type="ChEBI" id="CHEBI:15378"/>
        <dbReference type="ChEBI" id="CHEBI:43474"/>
        <dbReference type="ChEBI" id="CHEBI:58405"/>
        <dbReference type="ChEBI" id="CHEBI:60392"/>
        <dbReference type="EC" id="3.6.1.27"/>
    </reaction>
</comment>
<dbReference type="GO" id="GO:0071555">
    <property type="term" value="P:cell wall organization"/>
    <property type="evidence" value="ECO:0007669"/>
    <property type="project" value="UniProtKB-KW"/>
</dbReference>
<evidence type="ECO:0000256" key="10">
    <source>
        <dbReference type="ARBA" id="ARBA00023251"/>
    </source>
</evidence>
<evidence type="ECO:0000256" key="9">
    <source>
        <dbReference type="ARBA" id="ARBA00023136"/>
    </source>
</evidence>
<evidence type="ECO:0000256" key="4">
    <source>
        <dbReference type="ARBA" id="ARBA00021581"/>
    </source>
</evidence>
<dbReference type="EMBL" id="DTDJ01000051">
    <property type="protein sequence ID" value="HGL18382.1"/>
    <property type="molecule type" value="Genomic_DNA"/>
</dbReference>
<sequence>MKEFLIGVIQGFTEFLPISSSGHLVLGQSILSLEKPGIELELTVHLATLFAVVLFFWKDIKKLFVREKIVNHPIFLLFVGSIPAGIVGILLKDKIEAYFESIEYLPYFFILNSVILLSTLFRKRYETQRITPLTAFIIGIAQAIAILPGVSRSGSTVSTALLLGIAPQTAFSFSFLLSIPAIGGAVLLNLKEFAVTDLNSLIIPFFSSFFTSLVSLFILRKIVQMRKIYLFGIYTITLAILIFVFLH</sequence>
<dbReference type="PANTHER" id="PTHR30622:SF2">
    <property type="entry name" value="UNDECAPRENYL-DIPHOSPHATASE"/>
    <property type="match status" value="1"/>
</dbReference>
<comment type="miscellaneous">
    <text evidence="14">Bacitracin is thought to be involved in the inhibition of peptidoglycan synthesis by sequestering undecaprenyl diphosphate, thereby reducing the pool of lipid carrier available.</text>
</comment>
<keyword evidence="14" id="KW-0133">Cell shape</keyword>
<dbReference type="GO" id="GO:0009252">
    <property type="term" value="P:peptidoglycan biosynthetic process"/>
    <property type="evidence" value="ECO:0007669"/>
    <property type="project" value="UniProtKB-KW"/>
</dbReference>